<dbReference type="AlphaFoldDB" id="A0AB38YD11"/>
<dbReference type="RefSeq" id="WP_304994470.1">
    <property type="nucleotide sequence ID" value="NZ_CP101717.1"/>
</dbReference>
<evidence type="ECO:0000313" key="1">
    <source>
        <dbReference type="EMBL" id="WLD57182.1"/>
    </source>
</evidence>
<proteinExistence type="predicted"/>
<protein>
    <submittedName>
        <fullName evidence="1">Uncharacterized protein</fullName>
    </submittedName>
</protein>
<gene>
    <name evidence="1" type="ORF">NFC81_10675</name>
</gene>
<accession>A0AB38YD11</accession>
<dbReference type="EMBL" id="CP101717">
    <property type="protein sequence ID" value="WLD57182.1"/>
    <property type="molecule type" value="Genomic_DNA"/>
</dbReference>
<reference evidence="1" key="1">
    <citation type="submission" date="2022-07" db="EMBL/GenBank/DDBJ databases">
        <title>Complete genome sequence of Salinispirillum sp. LH10-3-1 capable of multiple carbohydrate inversion isolated from a soda lake.</title>
        <authorList>
            <person name="Liu J."/>
            <person name="Zhai Y."/>
            <person name="Zhang H."/>
            <person name="Yang H."/>
            <person name="Qu J."/>
            <person name="Li J."/>
        </authorList>
    </citation>
    <scope>NUCLEOTIDE SEQUENCE</scope>
    <source>
        <strain evidence="1">LH 10-3-1</strain>
    </source>
</reference>
<name>A0AB38YD11_9GAMM</name>
<organism evidence="1">
    <name type="scientific">Salinispirillum sp. LH 10-3-1</name>
    <dbReference type="NCBI Taxonomy" id="2952525"/>
    <lineage>
        <taxon>Bacteria</taxon>
        <taxon>Pseudomonadati</taxon>
        <taxon>Pseudomonadota</taxon>
        <taxon>Gammaproteobacteria</taxon>
        <taxon>Oceanospirillales</taxon>
        <taxon>Saccharospirillaceae</taxon>
        <taxon>Salinispirillum</taxon>
    </lineage>
</organism>
<sequence>MQNDIEIYLHKQSPAQIIQWMTTVFGTPPESRSSATKGTVRLSINTEKGAIPVMLVQRGSWYSVWFDSDNTPWKTDLECAQSAVAALDAKARCSDGGWQEGDDPDQFLEVSAEGVTTVIWHDE</sequence>